<reference evidence="14" key="1">
    <citation type="submission" date="2020-09" db="EMBL/GenBank/DDBJ databases">
        <title>A novel bacterium of genus Paenibacillus, isolated from South China Sea.</title>
        <authorList>
            <person name="Huang H."/>
            <person name="Mo K."/>
            <person name="Hu Y."/>
        </authorList>
    </citation>
    <scope>NUCLEOTIDE SEQUENCE</scope>
    <source>
        <strain evidence="14">IB182496</strain>
    </source>
</reference>
<keyword evidence="8" id="KW-0862">Zinc</keyword>
<comment type="similarity">
    <text evidence="3">Belongs to the peptidase M50B family.</text>
</comment>
<comment type="cofactor">
    <cofactor evidence="1">
        <name>Zn(2+)</name>
        <dbReference type="ChEBI" id="CHEBI:29105"/>
    </cofactor>
</comment>
<evidence type="ECO:0000256" key="8">
    <source>
        <dbReference type="ARBA" id="ARBA00022833"/>
    </source>
</evidence>
<dbReference type="GO" id="GO:0016020">
    <property type="term" value="C:membrane"/>
    <property type="evidence" value="ECO:0007669"/>
    <property type="project" value="UniProtKB-SubCell"/>
</dbReference>
<keyword evidence="5 12" id="KW-0812">Transmembrane</keyword>
<dbReference type="InterPro" id="IPR008915">
    <property type="entry name" value="Peptidase_M50"/>
</dbReference>
<comment type="subcellular location">
    <subcellularLocation>
        <location evidence="2">Membrane</location>
        <topology evidence="2">Multi-pass membrane protein</topology>
    </subcellularLocation>
</comment>
<evidence type="ECO:0000256" key="10">
    <source>
        <dbReference type="ARBA" id="ARBA00023049"/>
    </source>
</evidence>
<evidence type="ECO:0000256" key="3">
    <source>
        <dbReference type="ARBA" id="ARBA00007931"/>
    </source>
</evidence>
<feature type="transmembrane region" description="Helical" evidence="12">
    <location>
        <begin position="98"/>
        <end position="118"/>
    </location>
</feature>
<evidence type="ECO:0000259" key="13">
    <source>
        <dbReference type="Pfam" id="PF02163"/>
    </source>
</evidence>
<dbReference type="PANTHER" id="PTHR39188:SF3">
    <property type="entry name" value="STAGE IV SPORULATION PROTEIN FB"/>
    <property type="match status" value="1"/>
</dbReference>
<feature type="transmembrane region" description="Helical" evidence="12">
    <location>
        <begin position="23"/>
        <end position="56"/>
    </location>
</feature>
<feature type="transmembrane region" description="Helical" evidence="12">
    <location>
        <begin position="125"/>
        <end position="147"/>
    </location>
</feature>
<keyword evidence="11 12" id="KW-0472">Membrane</keyword>
<feature type="transmembrane region" description="Helical" evidence="12">
    <location>
        <begin position="159"/>
        <end position="189"/>
    </location>
</feature>
<keyword evidence="15" id="KW-1185">Reference proteome</keyword>
<dbReference type="GO" id="GO:0046872">
    <property type="term" value="F:metal ion binding"/>
    <property type="evidence" value="ECO:0007669"/>
    <property type="project" value="UniProtKB-KW"/>
</dbReference>
<evidence type="ECO:0000256" key="9">
    <source>
        <dbReference type="ARBA" id="ARBA00022989"/>
    </source>
</evidence>
<evidence type="ECO:0000256" key="1">
    <source>
        <dbReference type="ARBA" id="ARBA00001947"/>
    </source>
</evidence>
<keyword evidence="9 12" id="KW-1133">Transmembrane helix</keyword>
<accession>A0A927GTS5</accession>
<dbReference type="PANTHER" id="PTHR39188">
    <property type="entry name" value="MEMBRANE-ASSOCIATED ZINC METALLOPROTEASE M50B"/>
    <property type="match status" value="1"/>
</dbReference>
<dbReference type="Pfam" id="PF02163">
    <property type="entry name" value="Peptidase_M50"/>
    <property type="match status" value="1"/>
</dbReference>
<evidence type="ECO:0000256" key="6">
    <source>
        <dbReference type="ARBA" id="ARBA00022723"/>
    </source>
</evidence>
<proteinExistence type="inferred from homology"/>
<evidence type="ECO:0000256" key="5">
    <source>
        <dbReference type="ARBA" id="ARBA00022692"/>
    </source>
</evidence>
<evidence type="ECO:0000256" key="7">
    <source>
        <dbReference type="ARBA" id="ARBA00022801"/>
    </source>
</evidence>
<dbReference type="GO" id="GO:0006508">
    <property type="term" value="P:proteolysis"/>
    <property type="evidence" value="ECO:0007669"/>
    <property type="project" value="UniProtKB-KW"/>
</dbReference>
<sequence>MIGAALLFVVTKGKTLLLLLSKFAAPLVSMAITVGAYALLSPLWFAVGLVLLIFVHELGHVWAAKRKGVPVSAPLFIPFIGALITMKRHPKDAVTEAYIAMGGPLLGTLGALLVYAAGHAWELPLLFVLANVGFILNLFNLVPIHPLDGGRIAAAVGRWLWLLGLVGGLGLIVWLRSWLLLLIWALFAWELYQRYVSRRGNKPLSIVGVYELPLDRVQMPDWFMPSSTHTRELSYTTYCRLTGEQLVQFDWTAMRFRGELELPVPAIVQGVQLVGAEQVDKGGGALLRLKVRVDYVKHDNDRYYVVSAATRWTYGAAYAGLAVFLIGMIWHIQQAQLAPPIR</sequence>
<dbReference type="Proteomes" id="UP000621560">
    <property type="component" value="Unassembled WGS sequence"/>
</dbReference>
<organism evidence="14 15">
    <name type="scientific">Paenibacillus sabuli</name>
    <dbReference type="NCBI Taxonomy" id="2772509"/>
    <lineage>
        <taxon>Bacteria</taxon>
        <taxon>Bacillati</taxon>
        <taxon>Bacillota</taxon>
        <taxon>Bacilli</taxon>
        <taxon>Bacillales</taxon>
        <taxon>Paenibacillaceae</taxon>
        <taxon>Paenibacillus</taxon>
    </lineage>
</organism>
<name>A0A927GTS5_9BACL</name>
<dbReference type="RefSeq" id="WP_190920540.1">
    <property type="nucleotide sequence ID" value="NZ_JACXIZ010000037.1"/>
</dbReference>
<feature type="domain" description="Peptidase M50" evidence="13">
    <location>
        <begin position="45"/>
        <end position="118"/>
    </location>
</feature>
<dbReference type="GO" id="GO:0008237">
    <property type="term" value="F:metallopeptidase activity"/>
    <property type="evidence" value="ECO:0007669"/>
    <property type="project" value="UniProtKB-KW"/>
</dbReference>
<evidence type="ECO:0000256" key="2">
    <source>
        <dbReference type="ARBA" id="ARBA00004141"/>
    </source>
</evidence>
<comment type="caution">
    <text evidence="14">The sequence shown here is derived from an EMBL/GenBank/DDBJ whole genome shotgun (WGS) entry which is preliminary data.</text>
</comment>
<keyword evidence="10" id="KW-0482">Metalloprotease</keyword>
<evidence type="ECO:0000313" key="14">
    <source>
        <dbReference type="EMBL" id="MBD2847410.1"/>
    </source>
</evidence>
<evidence type="ECO:0000256" key="12">
    <source>
        <dbReference type="SAM" id="Phobius"/>
    </source>
</evidence>
<keyword evidence="6" id="KW-0479">Metal-binding</keyword>
<protein>
    <submittedName>
        <fullName evidence="14">Site-2 protease family protein</fullName>
    </submittedName>
</protein>
<keyword evidence="7" id="KW-0378">Hydrolase</keyword>
<dbReference type="CDD" id="cd06160">
    <property type="entry name" value="S2P-M50_like_2"/>
    <property type="match status" value="1"/>
</dbReference>
<feature type="transmembrane region" description="Helical" evidence="12">
    <location>
        <begin position="68"/>
        <end position="86"/>
    </location>
</feature>
<dbReference type="AlphaFoldDB" id="A0A927GTS5"/>
<keyword evidence="4 14" id="KW-0645">Protease</keyword>
<evidence type="ECO:0000256" key="11">
    <source>
        <dbReference type="ARBA" id="ARBA00023136"/>
    </source>
</evidence>
<feature type="transmembrane region" description="Helical" evidence="12">
    <location>
        <begin position="312"/>
        <end position="332"/>
    </location>
</feature>
<gene>
    <name evidence="14" type="ORF">IDH44_19585</name>
</gene>
<dbReference type="EMBL" id="JACXIZ010000037">
    <property type="protein sequence ID" value="MBD2847410.1"/>
    <property type="molecule type" value="Genomic_DNA"/>
</dbReference>
<evidence type="ECO:0000313" key="15">
    <source>
        <dbReference type="Proteomes" id="UP000621560"/>
    </source>
</evidence>
<evidence type="ECO:0000256" key="4">
    <source>
        <dbReference type="ARBA" id="ARBA00022670"/>
    </source>
</evidence>